<proteinExistence type="predicted"/>
<dbReference type="EMBL" id="MU857876">
    <property type="protein sequence ID" value="KAK4243120.1"/>
    <property type="molecule type" value="Genomic_DNA"/>
</dbReference>
<reference evidence="2" key="2">
    <citation type="submission" date="2023-05" db="EMBL/GenBank/DDBJ databases">
        <authorList>
            <consortium name="Lawrence Berkeley National Laboratory"/>
            <person name="Steindorff A."/>
            <person name="Hensen N."/>
            <person name="Bonometti L."/>
            <person name="Westerberg I."/>
            <person name="Brannstrom I.O."/>
            <person name="Guillou S."/>
            <person name="Cros-Aarteil S."/>
            <person name="Calhoun S."/>
            <person name="Haridas S."/>
            <person name="Kuo A."/>
            <person name="Mondo S."/>
            <person name="Pangilinan J."/>
            <person name="Riley R."/>
            <person name="Labutti K."/>
            <person name="Andreopoulos B."/>
            <person name="Lipzen A."/>
            <person name="Chen C."/>
            <person name="Yanf M."/>
            <person name="Daum C."/>
            <person name="Ng V."/>
            <person name="Clum A."/>
            <person name="Ohm R."/>
            <person name="Martin F."/>
            <person name="Silar P."/>
            <person name="Natvig D."/>
            <person name="Lalanne C."/>
            <person name="Gautier V."/>
            <person name="Ament-Velasquez S.L."/>
            <person name="Kruys A."/>
            <person name="Hutchinson M.I."/>
            <person name="Powell A.J."/>
            <person name="Barry K."/>
            <person name="Miller A.N."/>
            <person name="Grigoriev I.V."/>
            <person name="Debuchy R."/>
            <person name="Gladieux P."/>
            <person name="Thoren M.H."/>
            <person name="Johannesson H."/>
        </authorList>
    </citation>
    <scope>NUCLEOTIDE SEQUENCE</scope>
    <source>
        <strain evidence="2">CBS 359.72</strain>
    </source>
</reference>
<keyword evidence="3" id="KW-1185">Reference proteome</keyword>
<comment type="caution">
    <text evidence="2">The sequence shown here is derived from an EMBL/GenBank/DDBJ whole genome shotgun (WGS) entry which is preliminary data.</text>
</comment>
<accession>A0AAN7CJB3</accession>
<gene>
    <name evidence="2" type="ORF">C7999DRAFT_36562</name>
</gene>
<feature type="compositionally biased region" description="Polar residues" evidence="1">
    <location>
        <begin position="152"/>
        <end position="168"/>
    </location>
</feature>
<organism evidence="2 3">
    <name type="scientific">Corynascus novoguineensis</name>
    <dbReference type="NCBI Taxonomy" id="1126955"/>
    <lineage>
        <taxon>Eukaryota</taxon>
        <taxon>Fungi</taxon>
        <taxon>Dikarya</taxon>
        <taxon>Ascomycota</taxon>
        <taxon>Pezizomycotina</taxon>
        <taxon>Sordariomycetes</taxon>
        <taxon>Sordariomycetidae</taxon>
        <taxon>Sordariales</taxon>
        <taxon>Chaetomiaceae</taxon>
        <taxon>Corynascus</taxon>
    </lineage>
</organism>
<evidence type="ECO:0000256" key="1">
    <source>
        <dbReference type="SAM" id="MobiDB-lite"/>
    </source>
</evidence>
<protein>
    <submittedName>
        <fullName evidence="2">Uncharacterized protein</fullName>
    </submittedName>
</protein>
<dbReference type="AlphaFoldDB" id="A0AAN7CJB3"/>
<evidence type="ECO:0000313" key="2">
    <source>
        <dbReference type="EMBL" id="KAK4243120.1"/>
    </source>
</evidence>
<feature type="region of interest" description="Disordered" evidence="1">
    <location>
        <begin position="152"/>
        <end position="177"/>
    </location>
</feature>
<sequence>MLYKFDTNLLEENRFRLQDVENLFRGYVLSYSGRLSPTPSTSSASSTPLLATTGLLFPVSPPTYPVGPGTTIPSASPISEPLPPAMETGLTLPTSPPPLQGVTLLFTSTGSSPTLMFNSPPPTSPAIDISNLLNSDCWTVDSDVPFSWPPVQDNTVQDNTVQDNTAQDKTAYRPLPS</sequence>
<evidence type="ECO:0000313" key="3">
    <source>
        <dbReference type="Proteomes" id="UP001303647"/>
    </source>
</evidence>
<reference evidence="2" key="1">
    <citation type="journal article" date="2023" name="Mol. Phylogenet. Evol.">
        <title>Genome-scale phylogeny and comparative genomics of the fungal order Sordariales.</title>
        <authorList>
            <person name="Hensen N."/>
            <person name="Bonometti L."/>
            <person name="Westerberg I."/>
            <person name="Brannstrom I.O."/>
            <person name="Guillou S."/>
            <person name="Cros-Aarteil S."/>
            <person name="Calhoun S."/>
            <person name="Haridas S."/>
            <person name="Kuo A."/>
            <person name="Mondo S."/>
            <person name="Pangilinan J."/>
            <person name="Riley R."/>
            <person name="LaButti K."/>
            <person name="Andreopoulos B."/>
            <person name="Lipzen A."/>
            <person name="Chen C."/>
            <person name="Yan M."/>
            <person name="Daum C."/>
            <person name="Ng V."/>
            <person name="Clum A."/>
            <person name="Steindorff A."/>
            <person name="Ohm R.A."/>
            <person name="Martin F."/>
            <person name="Silar P."/>
            <person name="Natvig D.O."/>
            <person name="Lalanne C."/>
            <person name="Gautier V."/>
            <person name="Ament-Velasquez S.L."/>
            <person name="Kruys A."/>
            <person name="Hutchinson M.I."/>
            <person name="Powell A.J."/>
            <person name="Barry K."/>
            <person name="Miller A.N."/>
            <person name="Grigoriev I.V."/>
            <person name="Debuchy R."/>
            <person name="Gladieux P."/>
            <person name="Hiltunen Thoren M."/>
            <person name="Johannesson H."/>
        </authorList>
    </citation>
    <scope>NUCLEOTIDE SEQUENCE</scope>
    <source>
        <strain evidence="2">CBS 359.72</strain>
    </source>
</reference>
<name>A0AAN7CJB3_9PEZI</name>
<dbReference type="Proteomes" id="UP001303647">
    <property type="component" value="Unassembled WGS sequence"/>
</dbReference>